<comment type="similarity">
    <text evidence="1">Belongs to the sulfatase family.</text>
</comment>
<accession>A0ABV8JMI5</accession>
<proteinExistence type="inferred from homology"/>
<comment type="caution">
    <text evidence="7">The sequence shown here is derived from an EMBL/GenBank/DDBJ whole genome shotgun (WGS) entry which is preliminary data.</text>
</comment>
<dbReference type="EMBL" id="JBHSAW010000004">
    <property type="protein sequence ID" value="MFC4096043.1"/>
    <property type="molecule type" value="Genomic_DNA"/>
</dbReference>
<dbReference type="InterPro" id="IPR024607">
    <property type="entry name" value="Sulfatase_CS"/>
</dbReference>
<feature type="transmembrane region" description="Helical" evidence="5">
    <location>
        <begin position="7"/>
        <end position="28"/>
    </location>
</feature>
<evidence type="ECO:0000256" key="4">
    <source>
        <dbReference type="ARBA" id="ARBA00022837"/>
    </source>
</evidence>
<evidence type="ECO:0000256" key="2">
    <source>
        <dbReference type="ARBA" id="ARBA00022723"/>
    </source>
</evidence>
<dbReference type="PROSITE" id="PS00523">
    <property type="entry name" value="SULFATASE_1"/>
    <property type="match status" value="1"/>
</dbReference>
<keyword evidence="3" id="KW-0378">Hydrolase</keyword>
<dbReference type="Pfam" id="PF00884">
    <property type="entry name" value="Sulfatase"/>
    <property type="match status" value="1"/>
</dbReference>
<dbReference type="Gene3D" id="3.40.720.10">
    <property type="entry name" value="Alkaline Phosphatase, subunit A"/>
    <property type="match status" value="1"/>
</dbReference>
<evidence type="ECO:0000256" key="1">
    <source>
        <dbReference type="ARBA" id="ARBA00008779"/>
    </source>
</evidence>
<reference evidence="8" key="1">
    <citation type="journal article" date="2019" name="Int. J. Syst. Evol. Microbiol.">
        <title>The Global Catalogue of Microorganisms (GCM) 10K type strain sequencing project: providing services to taxonomists for standard genome sequencing and annotation.</title>
        <authorList>
            <consortium name="The Broad Institute Genomics Platform"/>
            <consortium name="The Broad Institute Genome Sequencing Center for Infectious Disease"/>
            <person name="Wu L."/>
            <person name="Ma J."/>
        </authorList>
    </citation>
    <scope>NUCLEOTIDE SEQUENCE [LARGE SCALE GENOMIC DNA]</scope>
    <source>
        <strain evidence="8">CECT 7477</strain>
    </source>
</reference>
<evidence type="ECO:0000313" key="8">
    <source>
        <dbReference type="Proteomes" id="UP001595814"/>
    </source>
</evidence>
<keyword evidence="5" id="KW-1133">Transmembrane helix</keyword>
<organism evidence="7 8">
    <name type="scientific">Euzebyella saccharophila</name>
    <dbReference type="NCBI Taxonomy" id="679664"/>
    <lineage>
        <taxon>Bacteria</taxon>
        <taxon>Pseudomonadati</taxon>
        <taxon>Bacteroidota</taxon>
        <taxon>Flavobacteriia</taxon>
        <taxon>Flavobacteriales</taxon>
        <taxon>Flavobacteriaceae</taxon>
        <taxon>Euzebyella</taxon>
    </lineage>
</organism>
<dbReference type="PANTHER" id="PTHR42693">
    <property type="entry name" value="ARYLSULFATASE FAMILY MEMBER"/>
    <property type="match status" value="1"/>
</dbReference>
<protein>
    <submittedName>
        <fullName evidence="7">Sulfatase-like hydrolase/transferase</fullName>
    </submittedName>
</protein>
<keyword evidence="5" id="KW-0472">Membrane</keyword>
<gene>
    <name evidence="7" type="ORF">ACFOUT_09160</name>
</gene>
<dbReference type="PROSITE" id="PS51257">
    <property type="entry name" value="PROKAR_LIPOPROTEIN"/>
    <property type="match status" value="1"/>
</dbReference>
<feature type="domain" description="Sulfatase N-terminal" evidence="6">
    <location>
        <begin position="45"/>
        <end position="364"/>
    </location>
</feature>
<keyword evidence="5" id="KW-0812">Transmembrane</keyword>
<dbReference type="Gene3D" id="3.30.1120.10">
    <property type="match status" value="1"/>
</dbReference>
<evidence type="ECO:0000259" key="6">
    <source>
        <dbReference type="Pfam" id="PF00884"/>
    </source>
</evidence>
<dbReference type="PANTHER" id="PTHR42693:SF33">
    <property type="entry name" value="ARYLSULFATASE"/>
    <property type="match status" value="1"/>
</dbReference>
<dbReference type="InterPro" id="IPR017850">
    <property type="entry name" value="Alkaline_phosphatase_core_sf"/>
</dbReference>
<evidence type="ECO:0000256" key="3">
    <source>
        <dbReference type="ARBA" id="ARBA00022801"/>
    </source>
</evidence>
<evidence type="ECO:0000256" key="5">
    <source>
        <dbReference type="SAM" id="Phobius"/>
    </source>
</evidence>
<keyword evidence="8" id="KW-1185">Reference proteome</keyword>
<evidence type="ECO:0000313" key="7">
    <source>
        <dbReference type="EMBL" id="MFC4096043.1"/>
    </source>
</evidence>
<dbReference type="InterPro" id="IPR000917">
    <property type="entry name" value="Sulfatase_N"/>
</dbReference>
<keyword evidence="2" id="KW-0479">Metal-binding</keyword>
<dbReference type="InterPro" id="IPR050738">
    <property type="entry name" value="Sulfatase"/>
</dbReference>
<dbReference type="Proteomes" id="UP001595814">
    <property type="component" value="Unassembled WGS sequence"/>
</dbReference>
<sequence>MNFQSKIRVRISSCGVLGLFTLFTFIIIGCKPKEKETEAVKTIPPNILFFILDDAGWNDVGYNGSEINTPNIDQLAKDGVILNRFYVAPTCSPTRAALLTGMPASRLGILAPISGKSEKTLPSDLITLPMALSKRGYETALFGKWHLGLKPENGPQTYGFDYSYGFLHGQIDQYSHEYKNGDASWHRNGQFINEEGHATDLIGTETIEWLRKQRDTNKPFFAQVAYSAPHFPLQEPVEWINQYSDIKNESRRKFAAAMGHVDDDIGKVMKFLKTSELLETTMILFMSDNGGMKSWYPNTQYNGKHGPNDVLGDNTPLRDYKASNYEGGIRVPAILYWKGKWQAKVSNDLISVTDVMPSILQLAKVEIPTSVEGQPVFDFIAKGKAFENEIYIRGHKQQSLIKGDWKLVHTPFGDQEGNYELYHIVKDPEEKQEVSSQNSEITREYIQILNQHILKDSNEP</sequence>
<dbReference type="SUPFAM" id="SSF53649">
    <property type="entry name" value="Alkaline phosphatase-like"/>
    <property type="match status" value="1"/>
</dbReference>
<keyword evidence="4" id="KW-0106">Calcium</keyword>
<name>A0ABV8JMI5_9FLAO</name>
<dbReference type="RefSeq" id="WP_192460337.1">
    <property type="nucleotide sequence ID" value="NZ_JACYFJ010000001.1"/>
</dbReference>